<dbReference type="Pfam" id="PF08780">
    <property type="entry name" value="NTase_sub_bind"/>
    <property type="match status" value="1"/>
</dbReference>
<dbReference type="GO" id="GO:0016740">
    <property type="term" value="F:transferase activity"/>
    <property type="evidence" value="ECO:0007669"/>
    <property type="project" value="UniProtKB-KW"/>
</dbReference>
<dbReference type="Gene3D" id="1.20.120.330">
    <property type="entry name" value="Nucleotidyltransferases domain 2"/>
    <property type="match status" value="1"/>
</dbReference>
<gene>
    <name evidence="1" type="ORF">EPICR_40236</name>
</gene>
<protein>
    <submittedName>
        <fullName evidence="1">Nucleotidyltransferase</fullName>
    </submittedName>
</protein>
<dbReference type="NCBIfam" id="TIGR01987">
    <property type="entry name" value="HI0074"/>
    <property type="match status" value="1"/>
</dbReference>
<keyword evidence="1" id="KW-0808">Transferase</keyword>
<reference evidence="1" key="1">
    <citation type="submission" date="2019-01" db="EMBL/GenBank/DDBJ databases">
        <authorList>
            <consortium name="Genoscope - CEA"/>
            <person name="William W."/>
        </authorList>
    </citation>
    <scope>NUCLEOTIDE SEQUENCE</scope>
    <source>
        <strain evidence="1">CR-1</strain>
    </source>
</reference>
<dbReference type="SUPFAM" id="SSF81593">
    <property type="entry name" value="Nucleotidyltransferase substrate binding subunit/domain"/>
    <property type="match status" value="1"/>
</dbReference>
<dbReference type="AlphaFoldDB" id="A0A484HHA7"/>
<organism evidence="1">
    <name type="scientific">uncultured Desulfobacteraceae bacterium</name>
    <dbReference type="NCBI Taxonomy" id="218296"/>
    <lineage>
        <taxon>Bacteria</taxon>
        <taxon>Pseudomonadati</taxon>
        <taxon>Thermodesulfobacteriota</taxon>
        <taxon>Desulfobacteria</taxon>
        <taxon>Desulfobacterales</taxon>
        <taxon>Desulfobacteraceae</taxon>
        <taxon>environmental samples</taxon>
    </lineage>
</organism>
<accession>A0A484HHA7</accession>
<sequence length="135" mass="16420">MGRKDIRWKQRFDNLERAYEIFWRILDIKAPNEAEKMGLIQAFEIVFELSWKTMKDYLFEQGFNEKSPRGVLKQAFQNEIIADGHHWIEALENRNETTHTYDDDMAEKIDGKIREIYAPMIRDMYVYLKKEYHHE</sequence>
<dbReference type="EMBL" id="CAACVI010000034">
    <property type="protein sequence ID" value="VEN74649.1"/>
    <property type="molecule type" value="Genomic_DNA"/>
</dbReference>
<name>A0A484HHA7_9BACT</name>
<evidence type="ECO:0000313" key="1">
    <source>
        <dbReference type="EMBL" id="VEN74649.1"/>
    </source>
</evidence>
<proteinExistence type="predicted"/>
<dbReference type="InterPro" id="IPR010235">
    <property type="entry name" value="HepT"/>
</dbReference>